<feature type="transmembrane region" description="Helical" evidence="1">
    <location>
        <begin position="25"/>
        <end position="45"/>
    </location>
</feature>
<proteinExistence type="predicted"/>
<protein>
    <recommendedName>
        <fullName evidence="4">Fungal N-terminal domain-containing protein</fullName>
    </recommendedName>
</protein>
<evidence type="ECO:0000313" key="3">
    <source>
        <dbReference type="Proteomes" id="UP001321760"/>
    </source>
</evidence>
<sequence>MSSSATDTCPACECDDSALSTTANVTGILTFALGLFASLLLFFSITRNADSEIRNLLHIVAETENHISGMRRYIRWLAIRRDDDDLADMQDSLTDSIVRFDRTRQEVSTYLAGFRTERSPSTWTIVWARVKWWYMEKETAGQMARLEGFNQRITAAQLTLLLRKSDAQSREILRNVVPRAAY</sequence>
<keyword evidence="1" id="KW-0472">Membrane</keyword>
<reference evidence="2" key="2">
    <citation type="submission" date="2023-05" db="EMBL/GenBank/DDBJ databases">
        <authorList>
            <consortium name="Lawrence Berkeley National Laboratory"/>
            <person name="Steindorff A."/>
            <person name="Hensen N."/>
            <person name="Bonometti L."/>
            <person name="Westerberg I."/>
            <person name="Brannstrom I.O."/>
            <person name="Guillou S."/>
            <person name="Cros-Aarteil S."/>
            <person name="Calhoun S."/>
            <person name="Haridas S."/>
            <person name="Kuo A."/>
            <person name="Mondo S."/>
            <person name="Pangilinan J."/>
            <person name="Riley R."/>
            <person name="Labutti K."/>
            <person name="Andreopoulos B."/>
            <person name="Lipzen A."/>
            <person name="Chen C."/>
            <person name="Yanf M."/>
            <person name="Daum C."/>
            <person name="Ng V."/>
            <person name="Clum A."/>
            <person name="Ohm R."/>
            <person name="Martin F."/>
            <person name="Silar P."/>
            <person name="Natvig D."/>
            <person name="Lalanne C."/>
            <person name="Gautier V."/>
            <person name="Ament-Velasquez S.L."/>
            <person name="Kruys A."/>
            <person name="Hutchinson M.I."/>
            <person name="Powell A.J."/>
            <person name="Barry K."/>
            <person name="Miller A.N."/>
            <person name="Grigoriev I.V."/>
            <person name="Debuchy R."/>
            <person name="Gladieux P."/>
            <person name="Thoren M.H."/>
            <person name="Johannesson H."/>
        </authorList>
    </citation>
    <scope>NUCLEOTIDE SEQUENCE</scope>
    <source>
        <strain evidence="2">PSN243</strain>
    </source>
</reference>
<evidence type="ECO:0000313" key="2">
    <source>
        <dbReference type="EMBL" id="KAK4452244.1"/>
    </source>
</evidence>
<organism evidence="2 3">
    <name type="scientific">Podospora aff. communis PSN243</name>
    <dbReference type="NCBI Taxonomy" id="3040156"/>
    <lineage>
        <taxon>Eukaryota</taxon>
        <taxon>Fungi</taxon>
        <taxon>Dikarya</taxon>
        <taxon>Ascomycota</taxon>
        <taxon>Pezizomycotina</taxon>
        <taxon>Sordariomycetes</taxon>
        <taxon>Sordariomycetidae</taxon>
        <taxon>Sordariales</taxon>
        <taxon>Podosporaceae</taxon>
        <taxon>Podospora</taxon>
    </lineage>
</organism>
<reference evidence="2" key="1">
    <citation type="journal article" date="2023" name="Mol. Phylogenet. Evol.">
        <title>Genome-scale phylogeny and comparative genomics of the fungal order Sordariales.</title>
        <authorList>
            <person name="Hensen N."/>
            <person name="Bonometti L."/>
            <person name="Westerberg I."/>
            <person name="Brannstrom I.O."/>
            <person name="Guillou S."/>
            <person name="Cros-Aarteil S."/>
            <person name="Calhoun S."/>
            <person name="Haridas S."/>
            <person name="Kuo A."/>
            <person name="Mondo S."/>
            <person name="Pangilinan J."/>
            <person name="Riley R."/>
            <person name="LaButti K."/>
            <person name="Andreopoulos B."/>
            <person name="Lipzen A."/>
            <person name="Chen C."/>
            <person name="Yan M."/>
            <person name="Daum C."/>
            <person name="Ng V."/>
            <person name="Clum A."/>
            <person name="Steindorff A."/>
            <person name="Ohm R.A."/>
            <person name="Martin F."/>
            <person name="Silar P."/>
            <person name="Natvig D.O."/>
            <person name="Lalanne C."/>
            <person name="Gautier V."/>
            <person name="Ament-Velasquez S.L."/>
            <person name="Kruys A."/>
            <person name="Hutchinson M.I."/>
            <person name="Powell A.J."/>
            <person name="Barry K."/>
            <person name="Miller A.N."/>
            <person name="Grigoriev I.V."/>
            <person name="Debuchy R."/>
            <person name="Gladieux P."/>
            <person name="Hiltunen Thoren M."/>
            <person name="Johannesson H."/>
        </authorList>
    </citation>
    <scope>NUCLEOTIDE SEQUENCE</scope>
    <source>
        <strain evidence="2">PSN243</strain>
    </source>
</reference>
<keyword evidence="1" id="KW-1133">Transmembrane helix</keyword>
<evidence type="ECO:0000256" key="1">
    <source>
        <dbReference type="SAM" id="Phobius"/>
    </source>
</evidence>
<accession>A0AAV9GWF3</accession>
<name>A0AAV9GWF3_9PEZI</name>
<comment type="caution">
    <text evidence="2">The sequence shown here is derived from an EMBL/GenBank/DDBJ whole genome shotgun (WGS) entry which is preliminary data.</text>
</comment>
<evidence type="ECO:0008006" key="4">
    <source>
        <dbReference type="Google" id="ProtNLM"/>
    </source>
</evidence>
<keyword evidence="1" id="KW-0812">Transmembrane</keyword>
<dbReference type="Proteomes" id="UP001321760">
    <property type="component" value="Unassembled WGS sequence"/>
</dbReference>
<dbReference type="AlphaFoldDB" id="A0AAV9GWF3"/>
<keyword evidence="3" id="KW-1185">Reference proteome</keyword>
<dbReference type="EMBL" id="MU865925">
    <property type="protein sequence ID" value="KAK4452244.1"/>
    <property type="molecule type" value="Genomic_DNA"/>
</dbReference>
<gene>
    <name evidence="2" type="ORF">QBC34DRAFT_399501</name>
</gene>